<keyword evidence="3" id="KW-0808">Transferase</keyword>
<organism evidence="3 4">
    <name type="scientific">Noviherbaspirillum galbum</name>
    <dbReference type="NCBI Taxonomy" id="2709383"/>
    <lineage>
        <taxon>Bacteria</taxon>
        <taxon>Pseudomonadati</taxon>
        <taxon>Pseudomonadota</taxon>
        <taxon>Betaproteobacteria</taxon>
        <taxon>Burkholderiales</taxon>
        <taxon>Oxalobacteraceae</taxon>
        <taxon>Noviherbaspirillum</taxon>
    </lineage>
</organism>
<dbReference type="Pfam" id="PF17172">
    <property type="entry name" value="GST_N_4"/>
    <property type="match status" value="1"/>
</dbReference>
<dbReference type="InterPro" id="IPR026928">
    <property type="entry name" value="FAX/IsoI-like"/>
</dbReference>
<dbReference type="CDD" id="cd03193">
    <property type="entry name" value="GST_C_Metaxin"/>
    <property type="match status" value="1"/>
</dbReference>
<name>A0A6B3STL0_9BURK</name>
<dbReference type="InterPro" id="IPR036282">
    <property type="entry name" value="Glutathione-S-Trfase_C_sf"/>
</dbReference>
<dbReference type="PANTHER" id="PTHR12289">
    <property type="entry name" value="METAXIN RELATED"/>
    <property type="match status" value="1"/>
</dbReference>
<dbReference type="Gene3D" id="1.20.1050.10">
    <property type="match status" value="1"/>
</dbReference>
<dbReference type="InterPro" id="IPR050931">
    <property type="entry name" value="Mito_Protein_Transport_Metaxin"/>
</dbReference>
<dbReference type="GO" id="GO:0016740">
    <property type="term" value="F:transferase activity"/>
    <property type="evidence" value="ECO:0007669"/>
    <property type="project" value="UniProtKB-KW"/>
</dbReference>
<keyword evidence="4" id="KW-1185">Reference proteome</keyword>
<gene>
    <name evidence="3" type="ORF">G3574_23770</name>
</gene>
<dbReference type="SUPFAM" id="SSF52833">
    <property type="entry name" value="Thioredoxin-like"/>
    <property type="match status" value="1"/>
</dbReference>
<protein>
    <submittedName>
        <fullName evidence="3">Glutathione S-transferase family protein</fullName>
    </submittedName>
</protein>
<dbReference type="Proteomes" id="UP000482155">
    <property type="component" value="Unassembled WGS sequence"/>
</dbReference>
<dbReference type="InterPro" id="IPR012336">
    <property type="entry name" value="Thioredoxin-like_fold"/>
</dbReference>
<evidence type="ECO:0000259" key="1">
    <source>
        <dbReference type="Pfam" id="PF17171"/>
    </source>
</evidence>
<dbReference type="SFLD" id="SFLDG01180">
    <property type="entry name" value="SUF1"/>
    <property type="match status" value="1"/>
</dbReference>
<reference evidence="3 4" key="1">
    <citation type="submission" date="2020-02" db="EMBL/GenBank/DDBJ databases">
        <authorList>
            <person name="Kim M.K."/>
        </authorList>
    </citation>
    <scope>NUCLEOTIDE SEQUENCE [LARGE SCALE GENOMIC DNA]</scope>
    <source>
        <strain evidence="3 4">17J57-3</strain>
    </source>
</reference>
<comment type="caution">
    <text evidence="3">The sequence shown here is derived from an EMBL/GenBank/DDBJ whole genome shotgun (WGS) entry which is preliminary data.</text>
</comment>
<evidence type="ECO:0000259" key="2">
    <source>
        <dbReference type="Pfam" id="PF17172"/>
    </source>
</evidence>
<dbReference type="SFLD" id="SFLDS00019">
    <property type="entry name" value="Glutathione_Transferase_(cytos"/>
    <property type="match status" value="1"/>
</dbReference>
<dbReference type="EMBL" id="JAAIVB010000078">
    <property type="protein sequence ID" value="NEX64113.1"/>
    <property type="molecule type" value="Genomic_DNA"/>
</dbReference>
<dbReference type="InterPro" id="IPR040079">
    <property type="entry name" value="Glutathione_S-Trfase"/>
</dbReference>
<dbReference type="PANTHER" id="PTHR12289:SF41">
    <property type="entry name" value="FAILED AXON CONNECTIONS-RELATED"/>
    <property type="match status" value="1"/>
</dbReference>
<dbReference type="SFLD" id="SFLDG01200">
    <property type="entry name" value="SUF1.1"/>
    <property type="match status" value="1"/>
</dbReference>
<feature type="domain" description="Thioredoxin-like fold" evidence="2">
    <location>
        <begin position="18"/>
        <end position="114"/>
    </location>
</feature>
<dbReference type="Gene3D" id="3.40.30.10">
    <property type="entry name" value="Glutaredoxin"/>
    <property type="match status" value="1"/>
</dbReference>
<accession>A0A6B3STL0</accession>
<dbReference type="Pfam" id="PF17171">
    <property type="entry name" value="GST_C_6"/>
    <property type="match status" value="1"/>
</dbReference>
<dbReference type="InterPro" id="IPR036249">
    <property type="entry name" value="Thioredoxin-like_sf"/>
</dbReference>
<feature type="domain" description="Metaxin glutathione S-transferase" evidence="1">
    <location>
        <begin position="163"/>
        <end position="225"/>
    </location>
</feature>
<evidence type="ECO:0000313" key="4">
    <source>
        <dbReference type="Proteomes" id="UP000482155"/>
    </source>
</evidence>
<proteinExistence type="predicted"/>
<evidence type="ECO:0000313" key="3">
    <source>
        <dbReference type="EMBL" id="NEX64113.1"/>
    </source>
</evidence>
<dbReference type="SUPFAM" id="SSF47616">
    <property type="entry name" value="GST C-terminal domain-like"/>
    <property type="match status" value="1"/>
</dbReference>
<dbReference type="InterPro" id="IPR033468">
    <property type="entry name" value="Metaxin_GST"/>
</dbReference>
<sequence>MITLYAFGPAFGLLDPSPFVTKAHMLLRMAGLPYRCDTTGFLKAPKGKLPYIDDHGQVVADSTFIRWHIEEKYGVDFDEGLDPAQRASAWAVEKMLEDHLYWILAHWRWMDDANFAKVSGLLFGKIPWPARPLVETLARGKIRKALRVQGAGRHSAGEQLALAERAIDSVVTLLGSNDYLGGSNPCGADATVYAFAAGILCPAFDNPLRRKGKSYPALDDYVARMQARFPAPAGAPATTAAMAG</sequence>
<dbReference type="RefSeq" id="WP_163968032.1">
    <property type="nucleotide sequence ID" value="NZ_JAAIVB010000078.1"/>
</dbReference>
<dbReference type="AlphaFoldDB" id="A0A6B3STL0"/>
<dbReference type="CDD" id="cd03080">
    <property type="entry name" value="GST_N_Metaxin_like"/>
    <property type="match status" value="1"/>
</dbReference>